<accession>A0A7W8E6S4</accession>
<evidence type="ECO:0000313" key="3">
    <source>
        <dbReference type="Proteomes" id="UP000540989"/>
    </source>
</evidence>
<keyword evidence="3" id="KW-1185">Reference proteome</keyword>
<proteinExistence type="predicted"/>
<dbReference type="AlphaFoldDB" id="A0A7W8E6S4"/>
<gene>
    <name evidence="2" type="ORF">HDF16_006239</name>
</gene>
<name>A0A7W8E6S4_9BACT</name>
<evidence type="ECO:0000313" key="2">
    <source>
        <dbReference type="EMBL" id="MBB5061503.1"/>
    </source>
</evidence>
<evidence type="ECO:0000256" key="1">
    <source>
        <dbReference type="SAM" id="Phobius"/>
    </source>
</evidence>
<keyword evidence="1" id="KW-0812">Transmembrane</keyword>
<keyword evidence="1" id="KW-1133">Transmembrane helix</keyword>
<dbReference type="EMBL" id="JACHIP010000048">
    <property type="protein sequence ID" value="MBB5061503.1"/>
    <property type="molecule type" value="Genomic_DNA"/>
</dbReference>
<reference evidence="2 3" key="1">
    <citation type="submission" date="2020-08" db="EMBL/GenBank/DDBJ databases">
        <title>Genomic Encyclopedia of Type Strains, Phase IV (KMG-V): Genome sequencing to study the core and pangenomes of soil and plant-associated prokaryotes.</title>
        <authorList>
            <person name="Whitman W."/>
        </authorList>
    </citation>
    <scope>NUCLEOTIDE SEQUENCE [LARGE SCALE GENOMIC DNA]</scope>
    <source>
        <strain evidence="2 3">M8UP14</strain>
    </source>
</reference>
<organism evidence="2 3">
    <name type="scientific">Granulicella aggregans</name>
    <dbReference type="NCBI Taxonomy" id="474949"/>
    <lineage>
        <taxon>Bacteria</taxon>
        <taxon>Pseudomonadati</taxon>
        <taxon>Acidobacteriota</taxon>
        <taxon>Terriglobia</taxon>
        <taxon>Terriglobales</taxon>
        <taxon>Acidobacteriaceae</taxon>
        <taxon>Granulicella</taxon>
    </lineage>
</organism>
<sequence length="64" mass="7321">MLTLFGFYHLVPRSLQPIVRVLALLVVLAIVIFSLIAFSHILQTLPKHGHQYDSVKSHRVKETQ</sequence>
<comment type="caution">
    <text evidence="2">The sequence shown here is derived from an EMBL/GenBank/DDBJ whole genome shotgun (WGS) entry which is preliminary data.</text>
</comment>
<dbReference type="Proteomes" id="UP000540989">
    <property type="component" value="Unassembled WGS sequence"/>
</dbReference>
<keyword evidence="1" id="KW-0472">Membrane</keyword>
<protein>
    <submittedName>
        <fullName evidence="2">Uncharacterized protein</fullName>
    </submittedName>
</protein>
<feature type="transmembrane region" description="Helical" evidence="1">
    <location>
        <begin position="21"/>
        <end position="42"/>
    </location>
</feature>